<dbReference type="InterPro" id="IPR050559">
    <property type="entry name" value="P-Pant_transferase_sf"/>
</dbReference>
<organism evidence="8 9">
    <name type="scientific">Crocosphaera watsonii WH 8501</name>
    <dbReference type="NCBI Taxonomy" id="165597"/>
    <lineage>
        <taxon>Bacteria</taxon>
        <taxon>Bacillati</taxon>
        <taxon>Cyanobacteriota</taxon>
        <taxon>Cyanophyceae</taxon>
        <taxon>Oscillatoriophycideae</taxon>
        <taxon>Chroococcales</taxon>
        <taxon>Aphanothecaceae</taxon>
        <taxon>Crocosphaera</taxon>
    </lineage>
</organism>
<feature type="domain" description="4'-phosphopantetheinyl transferase" evidence="6">
    <location>
        <begin position="134"/>
        <end position="236"/>
    </location>
</feature>
<dbReference type="SUPFAM" id="SSF56214">
    <property type="entry name" value="4'-phosphopantetheinyl transferase"/>
    <property type="match status" value="2"/>
</dbReference>
<reference evidence="8" key="2">
    <citation type="submission" date="2005-06" db="EMBL/GenBank/DDBJ databases">
        <title>Sequencing of the draft genome and assembly of Crocosphaera watsonii WH 8501.</title>
        <authorList>
            <consortium name="US DOE Joint Genome Institute (JGI-PGF)"/>
            <person name="Copeland A."/>
            <person name="Lucas S."/>
            <person name="Lapidus A."/>
            <person name="Barry K."/>
            <person name="Detter C."/>
            <person name="Glavina T."/>
            <person name="Hammon N."/>
            <person name="Israni S."/>
            <person name="Pitluck S."/>
            <person name="Richardson P."/>
        </authorList>
    </citation>
    <scope>NUCLEOTIDE SEQUENCE [LARGE SCALE GENOMIC DNA]</scope>
    <source>
        <strain evidence="8">WH 8501</strain>
    </source>
</reference>
<dbReference type="InterPro" id="IPR037143">
    <property type="entry name" value="4-PPantetheinyl_Trfase_dom_sf"/>
</dbReference>
<comment type="caution">
    <text evidence="8">The sequence shown here is derived from an EMBL/GenBank/DDBJ whole genome shotgun (WGS) entry which is preliminary data.</text>
</comment>
<evidence type="ECO:0000259" key="7">
    <source>
        <dbReference type="Pfam" id="PF22624"/>
    </source>
</evidence>
<comment type="similarity">
    <text evidence="2">Belongs to the P-Pant transferase superfamily. Gsp/Sfp/HetI/AcpT family.</text>
</comment>
<reference evidence="8" key="1">
    <citation type="submission" date="2004-02" db="EMBL/GenBank/DDBJ databases">
        <authorList>
            <consortium name="DOE Joint Genome Institute"/>
        </authorList>
    </citation>
    <scope>NUCLEOTIDE SEQUENCE [LARGE SCALE GENOMIC DNA]</scope>
    <source>
        <strain evidence="8">WH 8501</strain>
    </source>
</reference>
<dbReference type="GO" id="GO:0008897">
    <property type="term" value="F:holo-[acyl-carrier-protein] synthase activity"/>
    <property type="evidence" value="ECO:0007669"/>
    <property type="project" value="InterPro"/>
</dbReference>
<feature type="domain" description="4'-phosphopantetheinyl transferase N-terminal" evidence="7">
    <location>
        <begin position="41"/>
        <end position="124"/>
    </location>
</feature>
<dbReference type="Pfam" id="PF22624">
    <property type="entry name" value="AASDHPPT_N"/>
    <property type="match status" value="1"/>
</dbReference>
<evidence type="ECO:0000256" key="1">
    <source>
        <dbReference type="ARBA" id="ARBA00001946"/>
    </source>
</evidence>
<accession>Q4C071</accession>
<dbReference type="InterPro" id="IPR055066">
    <property type="entry name" value="AASDHPPT_N"/>
</dbReference>
<dbReference type="InterPro" id="IPR004568">
    <property type="entry name" value="Ppantetheine-prot_Trfase_dom"/>
</dbReference>
<evidence type="ECO:0000256" key="5">
    <source>
        <dbReference type="ARBA" id="ARBA00022842"/>
    </source>
</evidence>
<keyword evidence="4" id="KW-0479">Metal-binding</keyword>
<proteinExistence type="inferred from homology"/>
<dbReference type="GO" id="GO:0019878">
    <property type="term" value="P:lysine biosynthetic process via aminoadipic acid"/>
    <property type="evidence" value="ECO:0007669"/>
    <property type="project" value="TreeGrafter"/>
</dbReference>
<dbReference type="Proteomes" id="UP000003922">
    <property type="component" value="Unassembled WGS sequence"/>
</dbReference>
<evidence type="ECO:0000259" key="6">
    <source>
        <dbReference type="Pfam" id="PF01648"/>
    </source>
</evidence>
<name>Q4C071_CROWT</name>
<gene>
    <name evidence="8" type="ORF">CwatDRAFT_2641</name>
</gene>
<keyword evidence="5" id="KW-0460">Magnesium</keyword>
<dbReference type="Pfam" id="PF01648">
    <property type="entry name" value="ACPS"/>
    <property type="match status" value="1"/>
</dbReference>
<protein>
    <submittedName>
        <fullName evidence="8">Phosphopantethiene-protein transferase</fullName>
    </submittedName>
</protein>
<dbReference type="EMBL" id="AADV02000064">
    <property type="protein sequence ID" value="EAM49559.1"/>
    <property type="molecule type" value="Genomic_DNA"/>
</dbReference>
<dbReference type="GO" id="GO:0006633">
    <property type="term" value="P:fatty acid biosynthetic process"/>
    <property type="evidence" value="ECO:0007669"/>
    <property type="project" value="InterPro"/>
</dbReference>
<sequence length="251" mass="29833">MLTWYKKYQIMNITWKYPPKNLTINATEIHIWKTHLEQSAIDFKESFDILNEEEKIKAQRFRFEKHQQRFTIARSSLRRILSLYLWISPQKIDFQYNAYGKPQLLDNINKINLQFNVSHSENIAIYGITCHNLIGVDIEYMRPMAEAENLAKRFFSQKEFEQISKLPSAEQDREFFQLWTGKEAYLKAIGKGISGGLEKVEISPHEPRKFIRLPESNPNNYNLVYLTPENNYLAAIAVENKQQNYQYWQLN</sequence>
<evidence type="ECO:0000313" key="9">
    <source>
        <dbReference type="Proteomes" id="UP000003922"/>
    </source>
</evidence>
<evidence type="ECO:0000256" key="2">
    <source>
        <dbReference type="ARBA" id="ARBA00010990"/>
    </source>
</evidence>
<keyword evidence="9" id="KW-1185">Reference proteome</keyword>
<keyword evidence="3 8" id="KW-0808">Transferase</keyword>
<dbReference type="GO" id="GO:0000287">
    <property type="term" value="F:magnesium ion binding"/>
    <property type="evidence" value="ECO:0007669"/>
    <property type="project" value="InterPro"/>
</dbReference>
<evidence type="ECO:0000313" key="8">
    <source>
        <dbReference type="EMBL" id="EAM49559.1"/>
    </source>
</evidence>
<dbReference type="Gene3D" id="3.90.470.20">
    <property type="entry name" value="4'-phosphopantetheinyl transferase domain"/>
    <property type="match status" value="2"/>
</dbReference>
<dbReference type="PANTHER" id="PTHR12215">
    <property type="entry name" value="PHOSPHOPANTETHEINE TRANSFERASE"/>
    <property type="match status" value="1"/>
</dbReference>
<comment type="cofactor">
    <cofactor evidence="1">
        <name>Mg(2+)</name>
        <dbReference type="ChEBI" id="CHEBI:18420"/>
    </cofactor>
</comment>
<dbReference type="NCBIfam" id="TIGR00556">
    <property type="entry name" value="pantethn_trn"/>
    <property type="match status" value="1"/>
</dbReference>
<dbReference type="PANTHER" id="PTHR12215:SF10">
    <property type="entry name" value="L-AMINOADIPATE-SEMIALDEHYDE DEHYDROGENASE-PHOSPHOPANTETHEINYL TRANSFERASE"/>
    <property type="match status" value="1"/>
</dbReference>
<evidence type="ECO:0000256" key="3">
    <source>
        <dbReference type="ARBA" id="ARBA00022679"/>
    </source>
</evidence>
<dbReference type="KEGG" id="cwa:CwatDRAFT_2641"/>
<dbReference type="GO" id="GO:0005829">
    <property type="term" value="C:cytosol"/>
    <property type="evidence" value="ECO:0007669"/>
    <property type="project" value="TreeGrafter"/>
</dbReference>
<reference evidence="8" key="3">
    <citation type="submission" date="2016-12" db="EMBL/GenBank/DDBJ databases">
        <title>Annotation of the draft genome assembly of Crocosphaera watsonii WH 8501.</title>
        <authorList>
            <consortium name="US DOE Joint Genome Institute (JGI-ORNL)"/>
            <person name="Larimer F."/>
            <person name="Land M."/>
        </authorList>
    </citation>
    <scope>NUCLEOTIDE SEQUENCE</scope>
    <source>
        <strain evidence="8">WH 8501</strain>
    </source>
</reference>
<dbReference type="AlphaFoldDB" id="Q4C071"/>
<dbReference type="InterPro" id="IPR008278">
    <property type="entry name" value="4-PPantetheinyl_Trfase_dom"/>
</dbReference>
<evidence type="ECO:0000256" key="4">
    <source>
        <dbReference type="ARBA" id="ARBA00022723"/>
    </source>
</evidence>